<sequence length="205" mass="22912">MASLKQDLDEYMLMNEEKKSSNYKIPNFNVKIPKIPFVNSNNSSGTSNSWLNDDNDESWCCPKLNRFQRIIAAVICIGLGIFCLVLSTFYIPVLVFKARKFALLFTLASCLFIAGFSFLVGFKSLLSSMFSKQKLFASICYSICLILTLYFSMFMQSTALTVLFAVLQIISLSFMLFGLAPKGTGSSLKLFGNLFKHQASSTLPI</sequence>
<keyword evidence="7 9" id="KW-0472">Membrane</keyword>
<evidence type="ECO:0000256" key="2">
    <source>
        <dbReference type="ARBA" id="ARBA00004141"/>
    </source>
</evidence>
<keyword evidence="3 9" id="KW-0813">Transport</keyword>
<evidence type="ECO:0000256" key="3">
    <source>
        <dbReference type="ARBA" id="ARBA00022448"/>
    </source>
</evidence>
<reference evidence="10" key="1">
    <citation type="submission" date="2021-03" db="EMBL/GenBank/DDBJ databases">
        <title>Chromosome level genome of the anhydrobiotic midge Polypedilum vanderplanki.</title>
        <authorList>
            <person name="Yoshida Y."/>
            <person name="Kikawada T."/>
            <person name="Gusev O."/>
        </authorList>
    </citation>
    <scope>NUCLEOTIDE SEQUENCE</scope>
    <source>
        <strain evidence="10">NIAS01</strain>
        <tissue evidence="10">Whole body or cell culture</tissue>
    </source>
</reference>
<evidence type="ECO:0000256" key="8">
    <source>
        <dbReference type="ARBA" id="ARBA00025800"/>
    </source>
</evidence>
<evidence type="ECO:0000256" key="7">
    <source>
        <dbReference type="ARBA" id="ARBA00023136"/>
    </source>
</evidence>
<dbReference type="GO" id="GO:0016020">
    <property type="term" value="C:membrane"/>
    <property type="evidence" value="ECO:0007669"/>
    <property type="project" value="UniProtKB-SubCell"/>
</dbReference>
<name>A0A9J6BYV8_POLVA</name>
<dbReference type="PANTHER" id="PTHR23137">
    <property type="entry name" value="VESICLE TRANSPORT PROTEIN-RELATED"/>
    <property type="match status" value="1"/>
</dbReference>
<accession>A0A9J6BYV8</accession>
<gene>
    <name evidence="10" type="ORF">PVAND_004970</name>
</gene>
<dbReference type="GO" id="GO:0015031">
    <property type="term" value="P:protein transport"/>
    <property type="evidence" value="ECO:0007669"/>
    <property type="project" value="UniProtKB-KW"/>
</dbReference>
<keyword evidence="11" id="KW-1185">Reference proteome</keyword>
<keyword evidence="4 9" id="KW-0812">Transmembrane</keyword>
<evidence type="ECO:0000256" key="6">
    <source>
        <dbReference type="ARBA" id="ARBA00022989"/>
    </source>
</evidence>
<keyword evidence="5 9" id="KW-0653">Protein transport</keyword>
<evidence type="ECO:0000313" key="11">
    <source>
        <dbReference type="Proteomes" id="UP001107558"/>
    </source>
</evidence>
<evidence type="ECO:0000256" key="5">
    <source>
        <dbReference type="ARBA" id="ARBA00022927"/>
    </source>
</evidence>
<dbReference type="InterPro" id="IPR011691">
    <property type="entry name" value="Vesicle_transpt_SFT2"/>
</dbReference>
<dbReference type="AlphaFoldDB" id="A0A9J6BYV8"/>
<dbReference type="PANTHER" id="PTHR23137:SF36">
    <property type="entry name" value="VESICLE TRANSPORT PROTEIN SFT2C"/>
    <property type="match status" value="1"/>
</dbReference>
<dbReference type="InterPro" id="IPR007305">
    <property type="entry name" value="Vesicle_transpt_Got1/SFT2"/>
</dbReference>
<protein>
    <recommendedName>
        <fullName evidence="9">Vesicle transport protein</fullName>
    </recommendedName>
</protein>
<evidence type="ECO:0000313" key="10">
    <source>
        <dbReference type="EMBL" id="KAG5675031.1"/>
    </source>
</evidence>
<comment type="similarity">
    <text evidence="8 9">Belongs to the SFT2 family.</text>
</comment>
<dbReference type="Pfam" id="PF04178">
    <property type="entry name" value="Got1"/>
    <property type="match status" value="1"/>
</dbReference>
<dbReference type="GO" id="GO:0012505">
    <property type="term" value="C:endomembrane system"/>
    <property type="evidence" value="ECO:0007669"/>
    <property type="project" value="UniProtKB-ARBA"/>
</dbReference>
<feature type="transmembrane region" description="Helical" evidence="9">
    <location>
        <begin position="101"/>
        <end position="122"/>
    </location>
</feature>
<dbReference type="GO" id="GO:0016192">
    <property type="term" value="P:vesicle-mediated transport"/>
    <property type="evidence" value="ECO:0007669"/>
    <property type="project" value="InterPro"/>
</dbReference>
<feature type="transmembrane region" description="Helical" evidence="9">
    <location>
        <begin position="134"/>
        <end position="153"/>
    </location>
</feature>
<dbReference type="GO" id="GO:0005737">
    <property type="term" value="C:cytoplasm"/>
    <property type="evidence" value="ECO:0007669"/>
    <property type="project" value="UniProtKB-ARBA"/>
</dbReference>
<keyword evidence="6 9" id="KW-1133">Transmembrane helix</keyword>
<comment type="subcellular location">
    <subcellularLocation>
        <location evidence="2 9">Membrane</location>
        <topology evidence="2 9">Multi-pass membrane protein</topology>
    </subcellularLocation>
</comment>
<dbReference type="Proteomes" id="UP001107558">
    <property type="component" value="Chromosome 2"/>
</dbReference>
<evidence type="ECO:0000256" key="4">
    <source>
        <dbReference type="ARBA" id="ARBA00022692"/>
    </source>
</evidence>
<organism evidence="10 11">
    <name type="scientific">Polypedilum vanderplanki</name>
    <name type="common">Sleeping chironomid midge</name>
    <dbReference type="NCBI Taxonomy" id="319348"/>
    <lineage>
        <taxon>Eukaryota</taxon>
        <taxon>Metazoa</taxon>
        <taxon>Ecdysozoa</taxon>
        <taxon>Arthropoda</taxon>
        <taxon>Hexapoda</taxon>
        <taxon>Insecta</taxon>
        <taxon>Pterygota</taxon>
        <taxon>Neoptera</taxon>
        <taxon>Endopterygota</taxon>
        <taxon>Diptera</taxon>
        <taxon>Nematocera</taxon>
        <taxon>Chironomoidea</taxon>
        <taxon>Chironomidae</taxon>
        <taxon>Chironominae</taxon>
        <taxon>Polypedilum</taxon>
        <taxon>Polypedilum</taxon>
    </lineage>
</organism>
<comment type="caution">
    <text evidence="10">The sequence shown here is derived from an EMBL/GenBank/DDBJ whole genome shotgun (WGS) entry which is preliminary data.</text>
</comment>
<evidence type="ECO:0000256" key="1">
    <source>
        <dbReference type="ARBA" id="ARBA00003566"/>
    </source>
</evidence>
<dbReference type="EMBL" id="JADBJN010000002">
    <property type="protein sequence ID" value="KAG5675031.1"/>
    <property type="molecule type" value="Genomic_DNA"/>
</dbReference>
<feature type="transmembrane region" description="Helical" evidence="9">
    <location>
        <begin position="159"/>
        <end position="180"/>
    </location>
</feature>
<evidence type="ECO:0000256" key="9">
    <source>
        <dbReference type="RuleBase" id="RU363111"/>
    </source>
</evidence>
<feature type="transmembrane region" description="Helical" evidence="9">
    <location>
        <begin position="70"/>
        <end position="95"/>
    </location>
</feature>
<comment type="function">
    <text evidence="1 9">May be involved in fusion of retrograde transport vesicles derived from an endocytic compartment with the Golgi complex.</text>
</comment>
<proteinExistence type="inferred from homology"/>
<dbReference type="OrthoDB" id="660759at2759"/>